<proteinExistence type="predicted"/>
<dbReference type="Proteomes" id="UP000694044">
    <property type="component" value="Unassembled WGS sequence"/>
</dbReference>
<evidence type="ECO:0000313" key="1">
    <source>
        <dbReference type="EMBL" id="KAG7375375.1"/>
    </source>
</evidence>
<sequence>MAGVIGGTNRSMTVPRCTFGMRRQQPCPRLVKPCRWPAARLFIAGCSAALPTPGLIKLLGAQPRWRPTASKRLLSARQLAAAAPSRACLHGDRVLALPVLLPPAALATISSRRRGRRNRPGSARPSSALQVTLGVLVLEARMDHRPEVATVAHA</sequence>
<dbReference type="AlphaFoldDB" id="A0A8T1V2S6"/>
<gene>
    <name evidence="1" type="ORF">PHYPSEUDO_001605</name>
</gene>
<keyword evidence="2" id="KW-1185">Reference proteome</keyword>
<name>A0A8T1V2S6_9STRA</name>
<organism evidence="1 2">
    <name type="scientific">Phytophthora pseudosyringae</name>
    <dbReference type="NCBI Taxonomy" id="221518"/>
    <lineage>
        <taxon>Eukaryota</taxon>
        <taxon>Sar</taxon>
        <taxon>Stramenopiles</taxon>
        <taxon>Oomycota</taxon>
        <taxon>Peronosporomycetes</taxon>
        <taxon>Peronosporales</taxon>
        <taxon>Peronosporaceae</taxon>
        <taxon>Phytophthora</taxon>
    </lineage>
</organism>
<reference evidence="1" key="1">
    <citation type="submission" date="2021-02" db="EMBL/GenBank/DDBJ databases">
        <authorList>
            <person name="Palmer J.M."/>
        </authorList>
    </citation>
    <scope>NUCLEOTIDE SEQUENCE</scope>
    <source>
        <strain evidence="1">SCRP734</strain>
    </source>
</reference>
<protein>
    <submittedName>
        <fullName evidence="1">Uncharacterized protein</fullName>
    </submittedName>
</protein>
<evidence type="ECO:0000313" key="2">
    <source>
        <dbReference type="Proteomes" id="UP000694044"/>
    </source>
</evidence>
<dbReference type="EMBL" id="JAGDFM010001236">
    <property type="protein sequence ID" value="KAG7375375.1"/>
    <property type="molecule type" value="Genomic_DNA"/>
</dbReference>
<accession>A0A8T1V2S6</accession>
<comment type="caution">
    <text evidence="1">The sequence shown here is derived from an EMBL/GenBank/DDBJ whole genome shotgun (WGS) entry which is preliminary data.</text>
</comment>